<dbReference type="SUPFAM" id="SSF53720">
    <property type="entry name" value="ALDH-like"/>
    <property type="match status" value="1"/>
</dbReference>
<dbReference type="InterPro" id="IPR016163">
    <property type="entry name" value="Ald_DH_C"/>
</dbReference>
<feature type="domain" description="Aldehyde dehydrogenase" evidence="5">
    <location>
        <begin position="22"/>
        <end position="483"/>
    </location>
</feature>
<evidence type="ECO:0000313" key="6">
    <source>
        <dbReference type="EMBL" id="SMG36237.1"/>
    </source>
</evidence>
<keyword evidence="2 4" id="KW-0560">Oxidoreductase</keyword>
<comment type="caution">
    <text evidence="6">The sequence shown here is derived from an EMBL/GenBank/DDBJ whole genome shotgun (WGS) entry which is preliminary data.</text>
</comment>
<evidence type="ECO:0000256" key="3">
    <source>
        <dbReference type="PROSITE-ProRule" id="PRU10007"/>
    </source>
</evidence>
<evidence type="ECO:0000259" key="5">
    <source>
        <dbReference type="Pfam" id="PF00171"/>
    </source>
</evidence>
<dbReference type="Pfam" id="PF00171">
    <property type="entry name" value="Aldedh"/>
    <property type="match status" value="1"/>
</dbReference>
<dbReference type="InterPro" id="IPR016162">
    <property type="entry name" value="Ald_DH_N"/>
</dbReference>
<dbReference type="Gene3D" id="3.40.309.10">
    <property type="entry name" value="Aldehyde Dehydrogenase, Chain A, domain 2"/>
    <property type="match status" value="1"/>
</dbReference>
<dbReference type="Gene3D" id="3.40.605.10">
    <property type="entry name" value="Aldehyde Dehydrogenase, Chain A, domain 1"/>
    <property type="match status" value="1"/>
</dbReference>
<evidence type="ECO:0000256" key="4">
    <source>
        <dbReference type="RuleBase" id="RU003345"/>
    </source>
</evidence>
<dbReference type="EMBL" id="FXAV01000005">
    <property type="protein sequence ID" value="SMG36237.1"/>
    <property type="molecule type" value="Genomic_DNA"/>
</dbReference>
<keyword evidence="7" id="KW-1185">Reference proteome</keyword>
<evidence type="ECO:0000256" key="2">
    <source>
        <dbReference type="ARBA" id="ARBA00023002"/>
    </source>
</evidence>
<accession>A0ABY1MAK4</accession>
<name>A0ABY1MAK4_RHORH</name>
<dbReference type="PANTHER" id="PTHR42804">
    <property type="entry name" value="ALDEHYDE DEHYDROGENASE"/>
    <property type="match status" value="1"/>
</dbReference>
<evidence type="ECO:0000256" key="1">
    <source>
        <dbReference type="ARBA" id="ARBA00009986"/>
    </source>
</evidence>
<dbReference type="PANTHER" id="PTHR42804:SF1">
    <property type="entry name" value="ALDEHYDE DEHYDROGENASE-RELATED"/>
    <property type="match status" value="1"/>
</dbReference>
<sequence length="509" mass="53788">MTMSNPAEVDYTRTELFIGGTWRSPRSTDRHPVVEASSGRTLGTVPLAGIEDVDAAVVAARHAFDVGPWGSSTPSERATFLRRFAQELSERGDGTAELISRENGSPLATSYGANVGVPVQLLHQYADLVETERLEEIRPSVRGASIVRRMPVGVVAAIAPWNFPHLIAMAKIAPALAAGCTVVVKPSPETALDAYVLADVAEAVGLPPGVLNVVPADRDVSAALVAHPGVDKVSFTGSTAAGRSIGEVCGRLMRPVTLELGGKSASIVLDDADLDVFESNLHATSFVNNGQACVLLSRILAPWSRYEEVVDAVVRVARGLVVGDPLDPTVTCGPMASRVHRDRVLGHIETARRSGARLVTGGGVPDGLTNGWFVEPTVFADVDNSSALAREEVFGPVIAVIGYGSEDEAVALANDSEYGLAGAVWTRDEQRGADVARRIRTGTVGVNYYQMDLGAPFGGTKASGLGREFGPEGLDGFTEYQSIFVSADWMSDVDRDGNQTVPEKELSQG</sequence>
<feature type="active site" evidence="3">
    <location>
        <position position="259"/>
    </location>
</feature>
<comment type="similarity">
    <text evidence="1 4">Belongs to the aldehyde dehydrogenase family.</text>
</comment>
<dbReference type="CDD" id="cd07139">
    <property type="entry name" value="ALDH_AldA-Rv0768"/>
    <property type="match status" value="1"/>
</dbReference>
<organism evidence="6 7">
    <name type="scientific">Rhodococcus rhodochrous J3</name>
    <dbReference type="NCBI Taxonomy" id="903528"/>
    <lineage>
        <taxon>Bacteria</taxon>
        <taxon>Bacillati</taxon>
        <taxon>Actinomycetota</taxon>
        <taxon>Actinomycetes</taxon>
        <taxon>Mycobacteriales</taxon>
        <taxon>Nocardiaceae</taxon>
        <taxon>Rhodococcus</taxon>
    </lineage>
</organism>
<gene>
    <name evidence="6" type="ORF">SAMN02745947_02447</name>
</gene>
<reference evidence="6 7" key="1">
    <citation type="submission" date="2017-04" db="EMBL/GenBank/DDBJ databases">
        <authorList>
            <person name="Varghese N."/>
            <person name="Submissions S."/>
        </authorList>
    </citation>
    <scope>NUCLEOTIDE SEQUENCE [LARGE SCALE GENOMIC DNA]</scope>
    <source>
        <strain evidence="6 7">J3</strain>
    </source>
</reference>
<proteinExistence type="inferred from homology"/>
<dbReference type="InterPro" id="IPR015590">
    <property type="entry name" value="Aldehyde_DH_dom"/>
</dbReference>
<dbReference type="Proteomes" id="UP000193566">
    <property type="component" value="Unassembled WGS sequence"/>
</dbReference>
<dbReference type="InterPro" id="IPR029510">
    <property type="entry name" value="Ald_DH_CS_GLU"/>
</dbReference>
<dbReference type="PROSITE" id="PS00687">
    <property type="entry name" value="ALDEHYDE_DEHYDR_GLU"/>
    <property type="match status" value="1"/>
</dbReference>
<dbReference type="InterPro" id="IPR016161">
    <property type="entry name" value="Ald_DH/histidinol_DH"/>
</dbReference>
<evidence type="ECO:0000313" key="7">
    <source>
        <dbReference type="Proteomes" id="UP000193566"/>
    </source>
</evidence>
<protein>
    <submittedName>
        <fullName evidence="6">Betaine-aldehyde dehydrogenase</fullName>
    </submittedName>
</protein>